<dbReference type="Pfam" id="PF12773">
    <property type="entry name" value="DZR"/>
    <property type="match status" value="1"/>
</dbReference>
<accession>A0A0F9KI75</accession>
<dbReference type="EMBL" id="LAZR01013457">
    <property type="protein sequence ID" value="KKM21883.1"/>
    <property type="molecule type" value="Genomic_DNA"/>
</dbReference>
<dbReference type="InterPro" id="IPR025874">
    <property type="entry name" value="DZR"/>
</dbReference>
<reference evidence="2" key="1">
    <citation type="journal article" date="2015" name="Nature">
        <title>Complex archaea that bridge the gap between prokaryotes and eukaryotes.</title>
        <authorList>
            <person name="Spang A."/>
            <person name="Saw J.H."/>
            <person name="Jorgensen S.L."/>
            <person name="Zaremba-Niedzwiedzka K."/>
            <person name="Martijn J."/>
            <person name="Lind A.E."/>
            <person name="van Eijk R."/>
            <person name="Schleper C."/>
            <person name="Guy L."/>
            <person name="Ettema T.J."/>
        </authorList>
    </citation>
    <scope>NUCLEOTIDE SEQUENCE</scope>
</reference>
<proteinExistence type="predicted"/>
<evidence type="ECO:0000313" key="2">
    <source>
        <dbReference type="EMBL" id="KKM21883.1"/>
    </source>
</evidence>
<protein>
    <recommendedName>
        <fullName evidence="1">DZANK-type domain-containing protein</fullName>
    </recommendedName>
</protein>
<feature type="domain" description="DZANK-type" evidence="1">
    <location>
        <begin position="24"/>
        <end position="68"/>
    </location>
</feature>
<organism evidence="2">
    <name type="scientific">marine sediment metagenome</name>
    <dbReference type="NCBI Taxonomy" id="412755"/>
    <lineage>
        <taxon>unclassified sequences</taxon>
        <taxon>metagenomes</taxon>
        <taxon>ecological metagenomes</taxon>
    </lineage>
</organism>
<gene>
    <name evidence="2" type="ORF">LCGC14_1630940</name>
</gene>
<dbReference type="AlphaFoldDB" id="A0A0F9KI75"/>
<evidence type="ECO:0000259" key="1">
    <source>
        <dbReference type="Pfam" id="PF12773"/>
    </source>
</evidence>
<name>A0A0F9KI75_9ZZZZ</name>
<sequence>MFTVKKVTTFERYCPDGHDLLPETNHAERFCHVCGTSVEERRVRYDAAYCFNCNSRVDPAWNCCPHCGQGR</sequence>
<comment type="caution">
    <text evidence="2">The sequence shown here is derived from an EMBL/GenBank/DDBJ whole genome shotgun (WGS) entry which is preliminary data.</text>
</comment>